<evidence type="ECO:0000313" key="3">
    <source>
        <dbReference type="Proteomes" id="UP000566995"/>
    </source>
</evidence>
<gene>
    <name evidence="2" type="ORF">HNP46_004303</name>
</gene>
<sequence>MLQTMFDQRYLWRVVNEHSLEMTHPRQQPINWGFPVSIAVKHAAKEELNIINADTLFIENELLPADLKGLLTPAVKLVVDNDAGVDHSNTVEPQYFNLATPLSALAEQIMAFNGPMLPLLWGPAAPILEGPVVPFQISDERAKAERSAWIEARVRFPDSSFIGAFLPLLEGPVQPLLVGPLHVSQVARFLFSEVGQQRVITSHKNPFLDKHWLLLDRPFTTRWYETKQLARQALEEAMNQCNLNYACEAEYLEHHQQIADYTHTMYAAQAAVGIYCREVAHISREECFAQLCNLDDVIKPAAISALELLQAEHTADHQHHLATTKDFEDQPYGMMGVALLILLALAMRFVVIPEMNHYEAVHEFAPAPHKVTPYVPPMEIAHVGH</sequence>
<organism evidence="2 3">
    <name type="scientific">Pseudomonas nitroreducens</name>
    <dbReference type="NCBI Taxonomy" id="46680"/>
    <lineage>
        <taxon>Bacteria</taxon>
        <taxon>Pseudomonadati</taxon>
        <taxon>Pseudomonadota</taxon>
        <taxon>Gammaproteobacteria</taxon>
        <taxon>Pseudomonadales</taxon>
        <taxon>Pseudomonadaceae</taxon>
        <taxon>Pseudomonas</taxon>
    </lineage>
</organism>
<evidence type="ECO:0000256" key="1">
    <source>
        <dbReference type="SAM" id="Phobius"/>
    </source>
</evidence>
<feature type="transmembrane region" description="Helical" evidence="1">
    <location>
        <begin position="332"/>
        <end position="351"/>
    </location>
</feature>
<keyword evidence="1" id="KW-0812">Transmembrane</keyword>
<dbReference type="RefSeq" id="WP_184592897.1">
    <property type="nucleotide sequence ID" value="NZ_JACHLI010000018.1"/>
</dbReference>
<protein>
    <submittedName>
        <fullName evidence="2">Uncharacterized protein</fullName>
    </submittedName>
</protein>
<keyword evidence="1" id="KW-0472">Membrane</keyword>
<dbReference type="EMBL" id="JACHLI010000018">
    <property type="protein sequence ID" value="MBB4865422.1"/>
    <property type="molecule type" value="Genomic_DNA"/>
</dbReference>
<evidence type="ECO:0000313" key="2">
    <source>
        <dbReference type="EMBL" id="MBB4865422.1"/>
    </source>
</evidence>
<reference evidence="2 3" key="1">
    <citation type="submission" date="2020-08" db="EMBL/GenBank/DDBJ databases">
        <title>Functional genomics of gut bacteria from endangered species of beetles.</title>
        <authorList>
            <person name="Carlos-Shanley C."/>
        </authorList>
    </citation>
    <scope>NUCLEOTIDE SEQUENCE [LARGE SCALE GENOMIC DNA]</scope>
    <source>
        <strain evidence="2 3">S00179</strain>
    </source>
</reference>
<comment type="caution">
    <text evidence="2">The sequence shown here is derived from an EMBL/GenBank/DDBJ whole genome shotgun (WGS) entry which is preliminary data.</text>
</comment>
<accession>A0A7W7KM95</accession>
<dbReference type="AlphaFoldDB" id="A0A7W7KM95"/>
<name>A0A7W7KM95_PSENT</name>
<keyword evidence="1" id="KW-1133">Transmembrane helix</keyword>
<proteinExistence type="predicted"/>
<dbReference type="Proteomes" id="UP000566995">
    <property type="component" value="Unassembled WGS sequence"/>
</dbReference>